<comment type="function">
    <text evidence="1">Produces ATP from ADP in the presence of a proton gradient across the membrane. The gamma chain is believed to be important in regulating ATPase activity and the flow of protons through the CF(0) complex.</text>
</comment>
<keyword evidence="7" id="KW-0472">Membrane</keyword>
<reference evidence="13" key="1">
    <citation type="journal article" date="2010" name="ISME J.">
        <title>The complete genome sequence of the algal symbiont Dinoroseobacter shibae: a hitchhiker's guide to life in the sea.</title>
        <authorList>
            <person name="Wagner-Dobler I."/>
            <person name="Ballhausen B."/>
            <person name="Berger M."/>
            <person name="Brinkhoff T."/>
            <person name="Buchholz I."/>
            <person name="Bunk B."/>
            <person name="Cypionka H."/>
            <person name="Daniel R."/>
            <person name="Drepper T."/>
            <person name="Gerdts G."/>
            <person name="Hahnke S."/>
            <person name="Han C."/>
            <person name="Jahn D."/>
            <person name="Kalhoefer D."/>
            <person name="Kiss H."/>
            <person name="Klenk H.P."/>
            <person name="Kyrpides N."/>
            <person name="Liebl W."/>
            <person name="Liesegang H."/>
            <person name="Meincke L."/>
            <person name="Pati A."/>
            <person name="Petersen J."/>
            <person name="Piekarski T."/>
            <person name="Pommerenke C."/>
            <person name="Pradella S."/>
            <person name="Pukall R."/>
            <person name="Rabus R."/>
            <person name="Stackebrandt E."/>
            <person name="Thole S."/>
            <person name="Thompson L."/>
            <person name="Tielen P."/>
            <person name="Tomasch J."/>
            <person name="von Jan M."/>
            <person name="Wanphrut N."/>
            <person name="Wichels A."/>
            <person name="Zech H."/>
            <person name="Simon M."/>
        </authorList>
    </citation>
    <scope>NUCLEOTIDE SEQUENCE [LARGE SCALE GENOMIC DNA]</scope>
    <source>
        <strain evidence="13">DSM 16493 / NCIMB 14021 / DFL 12</strain>
    </source>
</reference>
<sequence>MAQTLERLTGRTETMRGIRSIVRTMKTMSAINALPYEQAADAIEAYRDTAILGFRAFVRSHGPLPRDAATAGQPVVIAFGSDHGLCGNYNELVAQQVDRTRRTDVETTVICVGAQMEDALAGLGIVPATTLLPPANADGLGRLAGRLIALLDEIRAAQPDGQINVTLVFTQRAEHGQQSPVSRRLLPLDPELTDGFARQPWRSRSLPRFTLAPEQLLAALIRSFLFAEIFRAAAEAMVTENAARLARMQQAERSVDERLEELTAEMRSVRQSEITTELLDVIIGFEAIKGRHLRKPKGRGARQEGPDENASDQGR</sequence>
<dbReference type="PRINTS" id="PR00126">
    <property type="entry name" value="ATPASEGAMMA"/>
</dbReference>
<evidence type="ECO:0000256" key="8">
    <source>
        <dbReference type="ARBA" id="ARBA00023196"/>
    </source>
</evidence>
<evidence type="ECO:0000256" key="7">
    <source>
        <dbReference type="ARBA" id="ARBA00023136"/>
    </source>
</evidence>
<dbReference type="EMBL" id="CP000830">
    <property type="protein sequence ID" value="ABV92191.1"/>
    <property type="molecule type" value="Genomic_DNA"/>
</dbReference>
<dbReference type="RefSeq" id="WP_012177121.1">
    <property type="nucleotide sequence ID" value="NC_009952.1"/>
</dbReference>
<evidence type="ECO:0000313" key="12">
    <source>
        <dbReference type="EMBL" id="ABV92191.1"/>
    </source>
</evidence>
<dbReference type="Gene3D" id="1.10.287.80">
    <property type="entry name" value="ATP synthase, gamma subunit, helix hairpin domain"/>
    <property type="match status" value="1"/>
</dbReference>
<comment type="similarity">
    <text evidence="3">Belongs to the ATPase gamma chain family.</text>
</comment>
<keyword evidence="13" id="KW-1185">Reference proteome</keyword>
<dbReference type="KEGG" id="dsh:Dshi_0443"/>
<protein>
    <submittedName>
        <fullName evidence="12">ATP synthase F1, gamma subunit</fullName>
        <ecNumber evidence="12">3.6.3.14</ecNumber>
    </submittedName>
</protein>
<accession>A8LN47</accession>
<dbReference type="eggNOG" id="COG0224">
    <property type="taxonomic scope" value="Bacteria"/>
</dbReference>
<dbReference type="HOGENOM" id="CLU_050669_1_0_5"/>
<evidence type="ECO:0000256" key="4">
    <source>
        <dbReference type="ARBA" id="ARBA00022448"/>
    </source>
</evidence>
<dbReference type="Gene3D" id="3.40.1380.10">
    <property type="match status" value="1"/>
</dbReference>
<keyword evidence="4" id="KW-0813">Transport</keyword>
<dbReference type="Proteomes" id="UP000006833">
    <property type="component" value="Chromosome"/>
</dbReference>
<feature type="region of interest" description="Disordered" evidence="11">
    <location>
        <begin position="294"/>
        <end position="315"/>
    </location>
</feature>
<dbReference type="STRING" id="398580.Dshi_0443"/>
<dbReference type="AlphaFoldDB" id="A8LN47"/>
<evidence type="ECO:0000313" key="13">
    <source>
        <dbReference type="Proteomes" id="UP000006833"/>
    </source>
</evidence>
<dbReference type="GO" id="GO:0016787">
    <property type="term" value="F:hydrolase activity"/>
    <property type="evidence" value="ECO:0007669"/>
    <property type="project" value="UniProtKB-KW"/>
</dbReference>
<dbReference type="Pfam" id="PF00231">
    <property type="entry name" value="ATP-synt"/>
    <property type="match status" value="1"/>
</dbReference>
<evidence type="ECO:0000256" key="9">
    <source>
        <dbReference type="ARBA" id="ARBA00023310"/>
    </source>
</evidence>
<proteinExistence type="inferred from homology"/>
<evidence type="ECO:0000256" key="10">
    <source>
        <dbReference type="SAM" id="Coils"/>
    </source>
</evidence>
<evidence type="ECO:0000256" key="1">
    <source>
        <dbReference type="ARBA" id="ARBA00003456"/>
    </source>
</evidence>
<dbReference type="OrthoDB" id="9812769at2"/>
<evidence type="ECO:0000256" key="2">
    <source>
        <dbReference type="ARBA" id="ARBA00004170"/>
    </source>
</evidence>
<keyword evidence="9" id="KW-0066">ATP synthesis</keyword>
<evidence type="ECO:0000256" key="5">
    <source>
        <dbReference type="ARBA" id="ARBA00022781"/>
    </source>
</evidence>
<feature type="compositionally biased region" description="Acidic residues" evidence="11">
    <location>
        <begin position="306"/>
        <end position="315"/>
    </location>
</feature>
<evidence type="ECO:0000256" key="3">
    <source>
        <dbReference type="ARBA" id="ARBA00007681"/>
    </source>
</evidence>
<gene>
    <name evidence="12" type="primary">atpG1</name>
    <name evidence="12" type="ordered locus">Dshi_0443</name>
</gene>
<keyword evidence="8" id="KW-0139">CF(1)</keyword>
<dbReference type="InterPro" id="IPR035968">
    <property type="entry name" value="ATP_synth_F1_ATPase_gsu"/>
</dbReference>
<dbReference type="SUPFAM" id="SSF52943">
    <property type="entry name" value="ATP synthase (F1-ATPase), gamma subunit"/>
    <property type="match status" value="1"/>
</dbReference>
<evidence type="ECO:0000256" key="11">
    <source>
        <dbReference type="SAM" id="MobiDB-lite"/>
    </source>
</evidence>
<dbReference type="EC" id="3.6.3.14" evidence="12"/>
<keyword evidence="6" id="KW-0406">Ion transport</keyword>
<dbReference type="PANTHER" id="PTHR11693">
    <property type="entry name" value="ATP SYNTHASE GAMMA CHAIN"/>
    <property type="match status" value="1"/>
</dbReference>
<name>A8LN47_DINSH</name>
<comment type="subcellular location">
    <subcellularLocation>
        <location evidence="2">Membrane</location>
        <topology evidence="2">Peripheral membrane protein</topology>
    </subcellularLocation>
</comment>
<keyword evidence="12" id="KW-0378">Hydrolase</keyword>
<dbReference type="PANTHER" id="PTHR11693:SF22">
    <property type="entry name" value="ATP SYNTHASE SUBUNIT GAMMA, MITOCHONDRIAL"/>
    <property type="match status" value="1"/>
</dbReference>
<evidence type="ECO:0000256" key="6">
    <source>
        <dbReference type="ARBA" id="ARBA00023065"/>
    </source>
</evidence>
<keyword evidence="5" id="KW-0375">Hydrogen ion transport</keyword>
<dbReference type="GO" id="GO:0045259">
    <property type="term" value="C:proton-transporting ATP synthase complex"/>
    <property type="evidence" value="ECO:0007669"/>
    <property type="project" value="UniProtKB-KW"/>
</dbReference>
<dbReference type="CDD" id="cd12151">
    <property type="entry name" value="F1-ATPase_gamma"/>
    <property type="match status" value="1"/>
</dbReference>
<organism evidence="12 13">
    <name type="scientific">Dinoroseobacter shibae (strain DSM 16493 / NCIMB 14021 / DFL 12)</name>
    <dbReference type="NCBI Taxonomy" id="398580"/>
    <lineage>
        <taxon>Bacteria</taxon>
        <taxon>Pseudomonadati</taxon>
        <taxon>Pseudomonadota</taxon>
        <taxon>Alphaproteobacteria</taxon>
        <taxon>Rhodobacterales</taxon>
        <taxon>Roseobacteraceae</taxon>
        <taxon>Dinoroseobacter</taxon>
    </lineage>
</organism>
<feature type="coiled-coil region" evidence="10">
    <location>
        <begin position="245"/>
        <end position="272"/>
    </location>
</feature>
<dbReference type="InterPro" id="IPR000131">
    <property type="entry name" value="ATP_synth_F1_gsu"/>
</dbReference>
<dbReference type="GO" id="GO:0046933">
    <property type="term" value="F:proton-transporting ATP synthase activity, rotational mechanism"/>
    <property type="evidence" value="ECO:0007669"/>
    <property type="project" value="InterPro"/>
</dbReference>
<keyword evidence="10" id="KW-0175">Coiled coil</keyword>